<evidence type="ECO:0000313" key="2">
    <source>
        <dbReference type="Proteomes" id="UP001218218"/>
    </source>
</evidence>
<keyword evidence="2" id="KW-1185">Reference proteome</keyword>
<comment type="caution">
    <text evidence="1">The sequence shown here is derived from an EMBL/GenBank/DDBJ whole genome shotgun (WGS) entry which is preliminary data.</text>
</comment>
<sequence length="357" mass="38689">MLIATLDALDIKLSVSAAGASSSSDKPDNIAKSTLPFCLQAWFHCMTLCRCGQMGSAIVPWLRSVLDGYLVTIAFATVLQQTPTFLPCNTKYIAYPPSCFSLGTSLTGGTHQKRGLCAGFSRSATISSILMLVCLMLELMTGGFPHLRALWGDQIEPILANLPRNTGLCPPTGPPWVGDIVDADTAQRLHRHQLEHEGKPLPAHEYSEYNSSGSSPWWLQPIKLLHDDARHKESHIKYQFSLQYPCRSPLHVNHHPEFLDNTLCLHSRLACIQAVFWIRTLLQGGITVSTASQVGASTAAATAAAVVLEYTQSVLDSDYLAAWLALPTAEVLLWGMEDYPHDPAPGTAVGPGTSTGV</sequence>
<gene>
    <name evidence="1" type="ORF">DFH08DRAFT_978086</name>
</gene>
<dbReference type="EMBL" id="JARIHO010000119">
    <property type="protein sequence ID" value="KAJ7302221.1"/>
    <property type="molecule type" value="Genomic_DNA"/>
</dbReference>
<dbReference type="Proteomes" id="UP001218218">
    <property type="component" value="Unassembled WGS sequence"/>
</dbReference>
<proteinExistence type="predicted"/>
<dbReference type="AlphaFoldDB" id="A0AAD6YZH2"/>
<organism evidence="1 2">
    <name type="scientific">Mycena albidolilacea</name>
    <dbReference type="NCBI Taxonomy" id="1033008"/>
    <lineage>
        <taxon>Eukaryota</taxon>
        <taxon>Fungi</taxon>
        <taxon>Dikarya</taxon>
        <taxon>Basidiomycota</taxon>
        <taxon>Agaricomycotina</taxon>
        <taxon>Agaricomycetes</taxon>
        <taxon>Agaricomycetidae</taxon>
        <taxon>Agaricales</taxon>
        <taxon>Marasmiineae</taxon>
        <taxon>Mycenaceae</taxon>
        <taxon>Mycena</taxon>
    </lineage>
</organism>
<reference evidence="1" key="1">
    <citation type="submission" date="2023-03" db="EMBL/GenBank/DDBJ databases">
        <title>Massive genome expansion in bonnet fungi (Mycena s.s.) driven by repeated elements and novel gene families across ecological guilds.</title>
        <authorList>
            <consortium name="Lawrence Berkeley National Laboratory"/>
            <person name="Harder C.B."/>
            <person name="Miyauchi S."/>
            <person name="Viragh M."/>
            <person name="Kuo A."/>
            <person name="Thoen E."/>
            <person name="Andreopoulos B."/>
            <person name="Lu D."/>
            <person name="Skrede I."/>
            <person name="Drula E."/>
            <person name="Henrissat B."/>
            <person name="Morin E."/>
            <person name="Kohler A."/>
            <person name="Barry K."/>
            <person name="LaButti K."/>
            <person name="Morin E."/>
            <person name="Salamov A."/>
            <person name="Lipzen A."/>
            <person name="Mereny Z."/>
            <person name="Hegedus B."/>
            <person name="Baldrian P."/>
            <person name="Stursova M."/>
            <person name="Weitz H."/>
            <person name="Taylor A."/>
            <person name="Grigoriev I.V."/>
            <person name="Nagy L.G."/>
            <person name="Martin F."/>
            <person name="Kauserud H."/>
        </authorList>
    </citation>
    <scope>NUCLEOTIDE SEQUENCE</scope>
    <source>
        <strain evidence="1">CBHHK002</strain>
    </source>
</reference>
<accession>A0AAD6YZH2</accession>
<protein>
    <submittedName>
        <fullName evidence="1">Uncharacterized protein</fullName>
    </submittedName>
</protein>
<name>A0AAD6YZH2_9AGAR</name>
<evidence type="ECO:0000313" key="1">
    <source>
        <dbReference type="EMBL" id="KAJ7302221.1"/>
    </source>
</evidence>